<dbReference type="Pfam" id="PF13400">
    <property type="entry name" value="Tad"/>
    <property type="match status" value="1"/>
</dbReference>
<comment type="caution">
    <text evidence="3">The sequence shown here is derived from an EMBL/GenBank/DDBJ whole genome shotgun (WGS) entry which is preliminary data.</text>
</comment>
<evidence type="ECO:0000313" key="3">
    <source>
        <dbReference type="EMBL" id="TCO47599.1"/>
    </source>
</evidence>
<keyword evidence="1" id="KW-0812">Transmembrane</keyword>
<protein>
    <submittedName>
        <fullName evidence="3">Secretion/DNA translocation related TadE-like protein</fullName>
    </submittedName>
</protein>
<dbReference type="RefSeq" id="WP_132149222.1">
    <property type="nucleotide sequence ID" value="NZ_SLWR01000005.1"/>
</dbReference>
<reference evidence="3 4" key="1">
    <citation type="journal article" date="2015" name="Stand. Genomic Sci.">
        <title>Genomic Encyclopedia of Bacterial and Archaeal Type Strains, Phase III: the genomes of soil and plant-associated and newly described type strains.</title>
        <authorList>
            <person name="Whitman W.B."/>
            <person name="Woyke T."/>
            <person name="Klenk H.P."/>
            <person name="Zhou Y."/>
            <person name="Lilburn T.G."/>
            <person name="Beck B.J."/>
            <person name="De Vos P."/>
            <person name="Vandamme P."/>
            <person name="Eisen J.A."/>
            <person name="Garrity G."/>
            <person name="Hugenholtz P."/>
            <person name="Kyrpides N.C."/>
        </authorList>
    </citation>
    <scope>NUCLEOTIDE SEQUENCE [LARGE SCALE GENOMIC DNA]</scope>
    <source>
        <strain evidence="3 4">VKM Ac-2541</strain>
    </source>
</reference>
<sequence>MNSIRWVRTERGSGTLFALSMGLLLLTALTLVTLWSAISTARHKLAAAADLTALSAAQSLQSGTAPCPTAHRIATTHHVQLTHCQITGTSVTIQVQTQLDLPAVPHAILTTTARAGPG</sequence>
<evidence type="ECO:0000313" key="4">
    <source>
        <dbReference type="Proteomes" id="UP000295573"/>
    </source>
</evidence>
<keyword evidence="4" id="KW-1185">Reference proteome</keyword>
<dbReference type="InterPro" id="IPR028087">
    <property type="entry name" value="Tad_N"/>
</dbReference>
<feature type="transmembrane region" description="Helical" evidence="1">
    <location>
        <begin position="16"/>
        <end position="38"/>
    </location>
</feature>
<feature type="domain" description="Putative Flp pilus-assembly TadG-like N-terminal" evidence="2">
    <location>
        <begin position="12"/>
        <end position="58"/>
    </location>
</feature>
<keyword evidence="1" id="KW-1133">Transmembrane helix</keyword>
<organism evidence="3 4">
    <name type="scientific">Kribbella antiqua</name>
    <dbReference type="NCBI Taxonomy" id="2512217"/>
    <lineage>
        <taxon>Bacteria</taxon>
        <taxon>Bacillati</taxon>
        <taxon>Actinomycetota</taxon>
        <taxon>Actinomycetes</taxon>
        <taxon>Propionibacteriales</taxon>
        <taxon>Kribbellaceae</taxon>
        <taxon>Kribbella</taxon>
    </lineage>
</organism>
<keyword evidence="1" id="KW-0472">Membrane</keyword>
<evidence type="ECO:0000259" key="2">
    <source>
        <dbReference type="Pfam" id="PF13400"/>
    </source>
</evidence>
<dbReference type="OrthoDB" id="3830220at2"/>
<dbReference type="InterPro" id="IPR021202">
    <property type="entry name" value="Rv3654c-like"/>
</dbReference>
<evidence type="ECO:0000256" key="1">
    <source>
        <dbReference type="SAM" id="Phobius"/>
    </source>
</evidence>
<dbReference type="NCBIfam" id="TIGR03816">
    <property type="entry name" value="tadE_like_DECH"/>
    <property type="match status" value="1"/>
</dbReference>
<accession>A0A4R2ITH6</accession>
<proteinExistence type="predicted"/>
<dbReference type="EMBL" id="SLWR01000005">
    <property type="protein sequence ID" value="TCO47599.1"/>
    <property type="molecule type" value="Genomic_DNA"/>
</dbReference>
<name>A0A4R2ITH6_9ACTN</name>
<dbReference type="AlphaFoldDB" id="A0A4R2ITH6"/>
<gene>
    <name evidence="3" type="ORF">EV646_105152</name>
</gene>
<dbReference type="Proteomes" id="UP000295573">
    <property type="component" value="Unassembled WGS sequence"/>
</dbReference>